<dbReference type="CDD" id="cd04730">
    <property type="entry name" value="NPD_like"/>
    <property type="match status" value="1"/>
</dbReference>
<dbReference type="Pfam" id="PF03060">
    <property type="entry name" value="NMO"/>
    <property type="match status" value="1"/>
</dbReference>
<dbReference type="OrthoDB" id="9778912at2"/>
<dbReference type="STRING" id="570156.AOG27_08605"/>
<dbReference type="PATRIC" id="fig|570156.3.peg.2786"/>
<organism evidence="12 13">
    <name type="scientific">Pseudoalteromonas lipolytica</name>
    <dbReference type="NCBI Taxonomy" id="570156"/>
    <lineage>
        <taxon>Bacteria</taxon>
        <taxon>Pseudomonadati</taxon>
        <taxon>Pseudomonadota</taxon>
        <taxon>Gammaproteobacteria</taxon>
        <taxon>Alteromonadales</taxon>
        <taxon>Pseudoalteromonadaceae</taxon>
        <taxon>Pseudoalteromonas</taxon>
    </lineage>
</organism>
<dbReference type="EMBL" id="LJTC01000005">
    <property type="protein sequence ID" value="KPM83704.1"/>
    <property type="molecule type" value="Genomic_DNA"/>
</dbReference>
<proteinExistence type="inferred from homology"/>
<dbReference type="Proteomes" id="UP000050378">
    <property type="component" value="Unassembled WGS sequence"/>
</dbReference>
<sequence length="345" mass="37222">MTNSVLKTELAIIQAPMAGVQNAKLAVAVCEAGGLGSLPCAMLSAELLKSELDYLSQHTDKPYNLNFFCHQTPDYTLAQQTAWHNLLTPYFDEFAVDVSQFTRNASRQPINQQIIDIIAPYAPAVVSFHFGLPSREIVSQIKAWGGTVLSSATTLDEARWLQTNGADAVIAQGIEAGGHRGHFLSMDLSLQPTTAQLVRECVELDIPVIAAGGICTAEDVAQYQALGVAAVQVGSAYLLCEEATTSALHREVLKTVAPDSTELTTLFSGRPARGISNRVMQELGAMPEQAPPFPYASIAMTALRAKAEVKGDSGFSPLWCGERFIVREGINAQQITRLLMQGWQS</sequence>
<evidence type="ECO:0000256" key="4">
    <source>
        <dbReference type="ARBA" id="ARBA00022630"/>
    </source>
</evidence>
<dbReference type="InterPro" id="IPR013785">
    <property type="entry name" value="Aldolase_TIM"/>
</dbReference>
<comment type="caution">
    <text evidence="12">The sequence shown here is derived from an EMBL/GenBank/DDBJ whole genome shotgun (WGS) entry which is preliminary data.</text>
</comment>
<reference evidence="12 13" key="1">
    <citation type="submission" date="2015-09" db="EMBL/GenBank/DDBJ databases">
        <title>Draft Genome Sequence of Pseudoalteromonas lipolytica UCD-48B.</title>
        <authorList>
            <person name="Krusor M."/>
            <person name="Coil D.A."/>
            <person name="Lang J.M."/>
            <person name="Eisen J.A."/>
            <person name="Alexiev A."/>
        </authorList>
    </citation>
    <scope>NUCLEOTIDE SEQUENCE [LARGE SCALE GENOMIC DNA]</scope>
    <source>
        <strain evidence="12 13">UCD-48B</strain>
    </source>
</reference>
<gene>
    <name evidence="12" type="ORF">AOG27_08605</name>
</gene>
<dbReference type="SUPFAM" id="SSF51412">
    <property type="entry name" value="Inosine monophosphate dehydrogenase (IMPDH)"/>
    <property type="match status" value="1"/>
</dbReference>
<dbReference type="InterPro" id="IPR004136">
    <property type="entry name" value="NMO"/>
</dbReference>
<accession>A0A0N8HKF1</accession>
<evidence type="ECO:0000256" key="2">
    <source>
        <dbReference type="ARBA" id="ARBA00009881"/>
    </source>
</evidence>
<dbReference type="GO" id="GO:0051213">
    <property type="term" value="F:dioxygenase activity"/>
    <property type="evidence" value="ECO:0007669"/>
    <property type="project" value="UniProtKB-KW"/>
</dbReference>
<evidence type="ECO:0000256" key="11">
    <source>
        <dbReference type="ARBA" id="ARBA00067136"/>
    </source>
</evidence>
<keyword evidence="3" id="KW-0216">Detoxification</keyword>
<dbReference type="GO" id="GO:0009636">
    <property type="term" value="P:response to toxic substance"/>
    <property type="evidence" value="ECO:0007669"/>
    <property type="project" value="UniProtKB-KW"/>
</dbReference>
<comment type="catalytic activity">
    <reaction evidence="10">
        <text>3 propionate 3-nitronate + 3 O2 + H2O = 3 3-oxopropanoate + 2 nitrate + nitrite + H2O2 + 3 H(+)</text>
        <dbReference type="Rhea" id="RHEA:57332"/>
        <dbReference type="ChEBI" id="CHEBI:15377"/>
        <dbReference type="ChEBI" id="CHEBI:15378"/>
        <dbReference type="ChEBI" id="CHEBI:15379"/>
        <dbReference type="ChEBI" id="CHEBI:16240"/>
        <dbReference type="ChEBI" id="CHEBI:16301"/>
        <dbReference type="ChEBI" id="CHEBI:17632"/>
        <dbReference type="ChEBI" id="CHEBI:33190"/>
        <dbReference type="ChEBI" id="CHEBI:136067"/>
    </reaction>
</comment>
<dbReference type="GO" id="GO:0000166">
    <property type="term" value="F:nucleotide binding"/>
    <property type="evidence" value="ECO:0007669"/>
    <property type="project" value="UniProtKB-KW"/>
</dbReference>
<evidence type="ECO:0000256" key="3">
    <source>
        <dbReference type="ARBA" id="ARBA00022575"/>
    </source>
</evidence>
<keyword evidence="6" id="KW-0547">Nucleotide-binding</keyword>
<comment type="cofactor">
    <cofactor evidence="1">
        <name>FMN</name>
        <dbReference type="ChEBI" id="CHEBI:58210"/>
    </cofactor>
</comment>
<evidence type="ECO:0000256" key="1">
    <source>
        <dbReference type="ARBA" id="ARBA00001917"/>
    </source>
</evidence>
<dbReference type="RefSeq" id="WP_054552617.1">
    <property type="nucleotide sequence ID" value="NZ_LJTC01000005.1"/>
</dbReference>
<protein>
    <recommendedName>
        <fullName evidence="11">Nitronate monooxygenase</fullName>
    </recommendedName>
    <alternativeName>
        <fullName evidence="9">Propionate 3-nitronate monooxygenase</fullName>
    </alternativeName>
</protein>
<evidence type="ECO:0000256" key="7">
    <source>
        <dbReference type="ARBA" id="ARBA00023002"/>
    </source>
</evidence>
<name>A0A0N8HKF1_9GAMM</name>
<evidence type="ECO:0000256" key="8">
    <source>
        <dbReference type="ARBA" id="ARBA00023033"/>
    </source>
</evidence>
<evidence type="ECO:0000256" key="5">
    <source>
        <dbReference type="ARBA" id="ARBA00022643"/>
    </source>
</evidence>
<evidence type="ECO:0000256" key="10">
    <source>
        <dbReference type="ARBA" id="ARBA00049401"/>
    </source>
</evidence>
<evidence type="ECO:0000256" key="9">
    <source>
        <dbReference type="ARBA" id="ARBA00031155"/>
    </source>
</evidence>
<evidence type="ECO:0000256" key="6">
    <source>
        <dbReference type="ARBA" id="ARBA00022741"/>
    </source>
</evidence>
<dbReference type="PANTHER" id="PTHR42747">
    <property type="entry name" value="NITRONATE MONOOXYGENASE-RELATED"/>
    <property type="match status" value="1"/>
</dbReference>
<keyword evidence="12" id="KW-0223">Dioxygenase</keyword>
<dbReference type="PANTHER" id="PTHR42747:SF3">
    <property type="entry name" value="NITRONATE MONOOXYGENASE-RELATED"/>
    <property type="match status" value="1"/>
</dbReference>
<evidence type="ECO:0000313" key="13">
    <source>
        <dbReference type="Proteomes" id="UP000050378"/>
    </source>
</evidence>
<keyword evidence="8" id="KW-0503">Monooxygenase</keyword>
<evidence type="ECO:0000313" key="12">
    <source>
        <dbReference type="EMBL" id="KPM83704.1"/>
    </source>
</evidence>
<comment type="similarity">
    <text evidence="2">Belongs to the nitronate monooxygenase family. NMO class I subfamily.</text>
</comment>
<dbReference type="Gene3D" id="3.20.20.70">
    <property type="entry name" value="Aldolase class I"/>
    <property type="match status" value="1"/>
</dbReference>
<dbReference type="AlphaFoldDB" id="A0A0N8HKF1"/>
<dbReference type="GO" id="GO:0018580">
    <property type="term" value="F:nitronate monooxygenase activity"/>
    <property type="evidence" value="ECO:0007669"/>
    <property type="project" value="InterPro"/>
</dbReference>
<keyword evidence="4" id="KW-0285">Flavoprotein</keyword>
<keyword evidence="7" id="KW-0560">Oxidoreductase</keyword>
<keyword evidence="5" id="KW-0288">FMN</keyword>
<dbReference type="FunFam" id="3.20.20.70:FF:000154">
    <property type="entry name" value="Probable nitronate monooxygenase"/>
    <property type="match status" value="1"/>
</dbReference>